<feature type="transmembrane region" description="Helical" evidence="1">
    <location>
        <begin position="73"/>
        <end position="96"/>
    </location>
</feature>
<evidence type="ECO:0000313" key="3">
    <source>
        <dbReference type="Proteomes" id="UP000199046"/>
    </source>
</evidence>
<sequence length="97" mass="10228">MQSDGFFSWVGETLGNIIRAIVEFLASIFANLSGAMGGFIDGLTRSLGISPSMFSLAILIIGLLLLVNGVRALLRGGIIGGLIWLVLGLLVLSWLIP</sequence>
<keyword evidence="1" id="KW-0812">Transmembrane</keyword>
<name>A0A1I1GJF6_9GAMM</name>
<dbReference type="Proteomes" id="UP000199046">
    <property type="component" value="Unassembled WGS sequence"/>
</dbReference>
<evidence type="ECO:0000313" key="2">
    <source>
        <dbReference type="EMBL" id="SFC09290.1"/>
    </source>
</evidence>
<feature type="transmembrane region" description="Helical" evidence="1">
    <location>
        <begin position="20"/>
        <end position="40"/>
    </location>
</feature>
<gene>
    <name evidence="2" type="ORF">SAMN05421848_0510</name>
</gene>
<feature type="transmembrane region" description="Helical" evidence="1">
    <location>
        <begin position="47"/>
        <end position="67"/>
    </location>
</feature>
<keyword evidence="3" id="KW-1185">Reference proteome</keyword>
<keyword evidence="1" id="KW-1133">Transmembrane helix</keyword>
<dbReference type="AlphaFoldDB" id="A0A1I1GJF6"/>
<protein>
    <submittedName>
        <fullName evidence="2">Uncharacterized protein</fullName>
    </submittedName>
</protein>
<dbReference type="OrthoDB" id="7361737at2"/>
<reference evidence="3" key="1">
    <citation type="submission" date="2016-10" db="EMBL/GenBank/DDBJ databases">
        <authorList>
            <person name="Varghese N."/>
            <person name="Submissions S."/>
        </authorList>
    </citation>
    <scope>NUCLEOTIDE SEQUENCE [LARGE SCALE GENOMIC DNA]</scope>
    <source>
        <strain evidence="3">DSM 23439</strain>
    </source>
</reference>
<proteinExistence type="predicted"/>
<dbReference type="STRING" id="402385.SAMN05421848_0510"/>
<dbReference type="RefSeq" id="WP_090130466.1">
    <property type="nucleotide sequence ID" value="NZ_FOLY01000001.1"/>
</dbReference>
<keyword evidence="1" id="KW-0472">Membrane</keyword>
<organism evidence="2 3">
    <name type="scientific">Kushneria avicenniae</name>
    <dbReference type="NCBI Taxonomy" id="402385"/>
    <lineage>
        <taxon>Bacteria</taxon>
        <taxon>Pseudomonadati</taxon>
        <taxon>Pseudomonadota</taxon>
        <taxon>Gammaproteobacteria</taxon>
        <taxon>Oceanospirillales</taxon>
        <taxon>Halomonadaceae</taxon>
        <taxon>Kushneria</taxon>
    </lineage>
</organism>
<accession>A0A1I1GJF6</accession>
<dbReference type="EMBL" id="FOLY01000001">
    <property type="protein sequence ID" value="SFC09290.1"/>
    <property type="molecule type" value="Genomic_DNA"/>
</dbReference>
<evidence type="ECO:0000256" key="1">
    <source>
        <dbReference type="SAM" id="Phobius"/>
    </source>
</evidence>